<protein>
    <submittedName>
        <fullName evidence="2">Uncharacterized protein</fullName>
    </submittedName>
</protein>
<gene>
    <name evidence="2" type="ORF">MRATA1EN1_LOCUS25522</name>
</gene>
<reference evidence="2" key="1">
    <citation type="submission" date="2023-04" db="EMBL/GenBank/DDBJ databases">
        <authorList>
            <consortium name="ELIXIR-Norway"/>
        </authorList>
    </citation>
    <scope>NUCLEOTIDE SEQUENCE [LARGE SCALE GENOMIC DNA]</scope>
</reference>
<evidence type="ECO:0000313" key="3">
    <source>
        <dbReference type="Proteomes" id="UP001176941"/>
    </source>
</evidence>
<sequence>MPEETPLSILKLFHTEGYGFGLKPSEERGCGGAGGRLCRASPPGATPGPLCHLLEDQRLSHLELSRRVLSGPLGRRGHRTLPPKSKEQSKPKGSRPSGQKSSL</sequence>
<dbReference type="Proteomes" id="UP001176941">
    <property type="component" value="Chromosome 6"/>
</dbReference>
<feature type="region of interest" description="Disordered" evidence="1">
    <location>
        <begin position="66"/>
        <end position="103"/>
    </location>
</feature>
<proteinExistence type="predicted"/>
<accession>A0ABN8ZRE4</accession>
<evidence type="ECO:0000313" key="2">
    <source>
        <dbReference type="EMBL" id="CAI9176560.1"/>
    </source>
</evidence>
<keyword evidence="3" id="KW-1185">Reference proteome</keyword>
<evidence type="ECO:0000256" key="1">
    <source>
        <dbReference type="SAM" id="MobiDB-lite"/>
    </source>
</evidence>
<organism evidence="2 3">
    <name type="scientific">Rangifer tarandus platyrhynchus</name>
    <name type="common">Svalbard reindeer</name>
    <dbReference type="NCBI Taxonomy" id="3082113"/>
    <lineage>
        <taxon>Eukaryota</taxon>
        <taxon>Metazoa</taxon>
        <taxon>Chordata</taxon>
        <taxon>Craniata</taxon>
        <taxon>Vertebrata</taxon>
        <taxon>Euteleostomi</taxon>
        <taxon>Mammalia</taxon>
        <taxon>Eutheria</taxon>
        <taxon>Laurasiatheria</taxon>
        <taxon>Artiodactyla</taxon>
        <taxon>Ruminantia</taxon>
        <taxon>Pecora</taxon>
        <taxon>Cervidae</taxon>
        <taxon>Odocoileinae</taxon>
        <taxon>Rangifer</taxon>
    </lineage>
</organism>
<name>A0ABN8ZRE4_RANTA</name>
<dbReference type="EMBL" id="OX459942">
    <property type="protein sequence ID" value="CAI9176560.1"/>
    <property type="molecule type" value="Genomic_DNA"/>
</dbReference>